<dbReference type="InterPro" id="IPR007568">
    <property type="entry name" value="RTA1"/>
</dbReference>
<protein>
    <recommendedName>
        <fullName evidence="9">RTA1-domain-containing protein</fullName>
    </recommendedName>
</protein>
<sequence>MNMALFGRTDTSPAATLSNSQRAKGCVAYDPLALEPTYGYDPSLAPGIVFTVAFFLSLTAHTVQTIRSRKWWYSAFALGALGMWYIVLGLNKADRLTQGEAIGWAGRAGAHHCPYSKTLFSLQISILIISPCFFSAGIYYILGQLINQHGRRYSPVSSRTYLYTFITFDVLSIIIQAIGGGMASSAGGKSPPGNTKPGTHVMMSGIIIQLVSMSIFGILWLIFLWRARAEPYSRTLVLATTFSAFCIIVRNFYRAIELSQGWKGYLITHEVYFAVLDGALMTLAVGVFNIFFPARYLSGEPETEKVSFGSPEQLSQEGLEPKAT</sequence>
<feature type="region of interest" description="Disordered" evidence="5">
    <location>
        <begin position="302"/>
        <end position="324"/>
    </location>
</feature>
<keyword evidence="8" id="KW-1185">Reference proteome</keyword>
<evidence type="ECO:0000313" key="7">
    <source>
        <dbReference type="EMBL" id="KAK3177034.1"/>
    </source>
</evidence>
<dbReference type="PANTHER" id="PTHR31465:SF11">
    <property type="entry name" value="DOMAIN PROTEIN, PUTATIVE (AFU_ORTHOLOGUE AFUA_3G10770)-RELATED"/>
    <property type="match status" value="1"/>
</dbReference>
<dbReference type="AlphaFoldDB" id="A0AAD9ZHA2"/>
<accession>A0AAD9ZHA2</accession>
<dbReference type="GO" id="GO:0005886">
    <property type="term" value="C:plasma membrane"/>
    <property type="evidence" value="ECO:0007669"/>
    <property type="project" value="TreeGrafter"/>
</dbReference>
<dbReference type="EMBL" id="JASNWA010000004">
    <property type="protein sequence ID" value="KAK3177034.1"/>
    <property type="molecule type" value="Genomic_DNA"/>
</dbReference>
<evidence type="ECO:0000313" key="8">
    <source>
        <dbReference type="Proteomes" id="UP001276659"/>
    </source>
</evidence>
<evidence type="ECO:0000256" key="1">
    <source>
        <dbReference type="ARBA" id="ARBA00004141"/>
    </source>
</evidence>
<keyword evidence="2 6" id="KW-0812">Transmembrane</keyword>
<evidence type="ECO:0000256" key="6">
    <source>
        <dbReference type="SAM" id="Phobius"/>
    </source>
</evidence>
<name>A0AAD9ZHA2_9LECA</name>
<keyword evidence="4 6" id="KW-0472">Membrane</keyword>
<feature type="transmembrane region" description="Helical" evidence="6">
    <location>
        <begin position="44"/>
        <end position="63"/>
    </location>
</feature>
<feature type="transmembrane region" description="Helical" evidence="6">
    <location>
        <begin position="162"/>
        <end position="182"/>
    </location>
</feature>
<reference evidence="7" key="1">
    <citation type="submission" date="2022-11" db="EMBL/GenBank/DDBJ databases">
        <title>Chromosomal genome sequence assembly and mating type (MAT) locus characterization of the leprose asexual lichenized fungus Lepraria neglecta (Nyl.) Erichsen.</title>
        <authorList>
            <person name="Allen J.L."/>
            <person name="Pfeffer B."/>
        </authorList>
    </citation>
    <scope>NUCLEOTIDE SEQUENCE</scope>
    <source>
        <strain evidence="7">Allen 5258</strain>
    </source>
</reference>
<dbReference type="GO" id="GO:0000324">
    <property type="term" value="C:fungal-type vacuole"/>
    <property type="evidence" value="ECO:0007669"/>
    <property type="project" value="TreeGrafter"/>
</dbReference>
<evidence type="ECO:0008006" key="9">
    <source>
        <dbReference type="Google" id="ProtNLM"/>
    </source>
</evidence>
<comment type="subcellular location">
    <subcellularLocation>
        <location evidence="1">Membrane</location>
        <topology evidence="1">Multi-pass membrane protein</topology>
    </subcellularLocation>
</comment>
<proteinExistence type="predicted"/>
<gene>
    <name evidence="7" type="ORF">OEA41_008360</name>
</gene>
<evidence type="ECO:0000256" key="3">
    <source>
        <dbReference type="ARBA" id="ARBA00022989"/>
    </source>
</evidence>
<evidence type="ECO:0000256" key="5">
    <source>
        <dbReference type="SAM" id="MobiDB-lite"/>
    </source>
</evidence>
<dbReference type="Proteomes" id="UP001276659">
    <property type="component" value="Unassembled WGS sequence"/>
</dbReference>
<feature type="transmembrane region" description="Helical" evidence="6">
    <location>
        <begin position="70"/>
        <end position="87"/>
    </location>
</feature>
<feature type="transmembrane region" description="Helical" evidence="6">
    <location>
        <begin position="202"/>
        <end position="223"/>
    </location>
</feature>
<organism evidence="7 8">
    <name type="scientific">Lepraria neglecta</name>
    <dbReference type="NCBI Taxonomy" id="209136"/>
    <lineage>
        <taxon>Eukaryota</taxon>
        <taxon>Fungi</taxon>
        <taxon>Dikarya</taxon>
        <taxon>Ascomycota</taxon>
        <taxon>Pezizomycotina</taxon>
        <taxon>Lecanoromycetes</taxon>
        <taxon>OSLEUM clade</taxon>
        <taxon>Lecanoromycetidae</taxon>
        <taxon>Lecanorales</taxon>
        <taxon>Lecanorineae</taxon>
        <taxon>Stereocaulaceae</taxon>
        <taxon>Lepraria</taxon>
    </lineage>
</organism>
<feature type="transmembrane region" description="Helical" evidence="6">
    <location>
        <begin position="273"/>
        <end position="292"/>
    </location>
</feature>
<feature type="transmembrane region" description="Helical" evidence="6">
    <location>
        <begin position="235"/>
        <end position="253"/>
    </location>
</feature>
<evidence type="ECO:0000256" key="2">
    <source>
        <dbReference type="ARBA" id="ARBA00022692"/>
    </source>
</evidence>
<keyword evidence="3 6" id="KW-1133">Transmembrane helix</keyword>
<feature type="transmembrane region" description="Helical" evidence="6">
    <location>
        <begin position="124"/>
        <end position="142"/>
    </location>
</feature>
<dbReference type="PANTHER" id="PTHR31465">
    <property type="entry name" value="PROTEIN RTA1-RELATED"/>
    <property type="match status" value="1"/>
</dbReference>
<dbReference type="Pfam" id="PF04479">
    <property type="entry name" value="RTA1"/>
    <property type="match status" value="1"/>
</dbReference>
<comment type="caution">
    <text evidence="7">The sequence shown here is derived from an EMBL/GenBank/DDBJ whole genome shotgun (WGS) entry which is preliminary data.</text>
</comment>
<evidence type="ECO:0000256" key="4">
    <source>
        <dbReference type="ARBA" id="ARBA00023136"/>
    </source>
</evidence>